<evidence type="ECO:0000256" key="1">
    <source>
        <dbReference type="SAM" id="MobiDB-lite"/>
    </source>
</evidence>
<feature type="compositionally biased region" description="Basic and acidic residues" evidence="1">
    <location>
        <begin position="16"/>
        <end position="28"/>
    </location>
</feature>
<name>A0A6J4U5A9_9ACTN</name>
<proteinExistence type="predicted"/>
<evidence type="ECO:0000313" key="2">
    <source>
        <dbReference type="EMBL" id="CAA9539019.1"/>
    </source>
</evidence>
<feature type="region of interest" description="Disordered" evidence="1">
    <location>
        <begin position="1"/>
        <end position="220"/>
    </location>
</feature>
<feature type="compositionally biased region" description="Basic residues" evidence="1">
    <location>
        <begin position="69"/>
        <end position="81"/>
    </location>
</feature>
<accession>A0A6J4U5A9</accession>
<feature type="compositionally biased region" description="Basic residues" evidence="1">
    <location>
        <begin position="29"/>
        <end position="41"/>
    </location>
</feature>
<feature type="non-terminal residue" evidence="2">
    <location>
        <position position="220"/>
    </location>
</feature>
<feature type="compositionally biased region" description="Basic and acidic residues" evidence="1">
    <location>
        <begin position="126"/>
        <end position="144"/>
    </location>
</feature>
<sequence>ARRADDRGSRPRRCGRGGDSRTEGEHPRRVLPARRPVRGRRDRGGCGADRPGHRPGHVQAGHRDPQLRAHPRVPRGRVLRRGQREGQPDGHRPHVLAGRRPARGGARHHAAERPRGQGDQAPELRLQGHDEQREDVPQDRADPRGHRRGGLPGPGHAHQVHRRAGLGRGDPRRGGAARGVGARHPRRRQGPEPRPRGVLDAEDHEADPRRGRRDRLHQEL</sequence>
<feature type="compositionally biased region" description="Basic residues" evidence="1">
    <location>
        <begin position="210"/>
        <end position="220"/>
    </location>
</feature>
<feature type="compositionally biased region" description="Basic and acidic residues" evidence="1">
    <location>
        <begin position="189"/>
        <end position="209"/>
    </location>
</feature>
<protein>
    <submittedName>
        <fullName evidence="2">Uncharacterized protein</fullName>
    </submittedName>
</protein>
<feature type="non-terminal residue" evidence="2">
    <location>
        <position position="1"/>
    </location>
</feature>
<reference evidence="2" key="1">
    <citation type="submission" date="2020-02" db="EMBL/GenBank/DDBJ databases">
        <authorList>
            <person name="Meier V. D."/>
        </authorList>
    </citation>
    <scope>NUCLEOTIDE SEQUENCE</scope>
    <source>
        <strain evidence="2">AVDCRST_MAG30</strain>
    </source>
</reference>
<dbReference type="AlphaFoldDB" id="A0A6J4U5A9"/>
<gene>
    <name evidence="2" type="ORF">AVDCRST_MAG30-4540</name>
</gene>
<dbReference type="EMBL" id="CADCVS010000592">
    <property type="protein sequence ID" value="CAA9539019.1"/>
    <property type="molecule type" value="Genomic_DNA"/>
</dbReference>
<organism evidence="2">
    <name type="scientific">uncultured Solirubrobacteraceae bacterium</name>
    <dbReference type="NCBI Taxonomy" id="1162706"/>
    <lineage>
        <taxon>Bacteria</taxon>
        <taxon>Bacillati</taxon>
        <taxon>Actinomycetota</taxon>
        <taxon>Thermoleophilia</taxon>
        <taxon>Solirubrobacterales</taxon>
        <taxon>Solirubrobacteraceae</taxon>
        <taxon>environmental samples</taxon>
    </lineage>
</organism>
<feature type="compositionally biased region" description="Basic and acidic residues" evidence="1">
    <location>
        <begin position="82"/>
        <end position="92"/>
    </location>
</feature>